<proteinExistence type="predicted"/>
<feature type="compositionally biased region" description="Polar residues" evidence="5">
    <location>
        <begin position="136"/>
        <end position="146"/>
    </location>
</feature>
<sequence length="160" mass="17928">MERHPKKKKKTIKSDKKQEDRESSNKEKIVALFAFTHIIGITSACINPILYGVFNENFRREFVALLAVAKITNSYSTMKRVLTTRAIRSETAAPKSMIQILAGEDQPDAKPEPHCSISSFVGQKLSGEMIKVCSNSSISEPNNKSDQCPERQSLLDQDQL</sequence>
<evidence type="ECO:0000256" key="6">
    <source>
        <dbReference type="SAM" id="Phobius"/>
    </source>
</evidence>
<dbReference type="Proteomes" id="UP000887565">
    <property type="component" value="Unplaced"/>
</dbReference>
<keyword evidence="6" id="KW-0812">Transmembrane</keyword>
<evidence type="ECO:0000313" key="7">
    <source>
        <dbReference type="Proteomes" id="UP000887565"/>
    </source>
</evidence>
<dbReference type="Gene3D" id="1.20.1070.10">
    <property type="entry name" value="Rhodopsin 7-helix transmembrane proteins"/>
    <property type="match status" value="1"/>
</dbReference>
<reference evidence="8" key="1">
    <citation type="submission" date="2022-11" db="UniProtKB">
        <authorList>
            <consortium name="WormBaseParasite"/>
        </authorList>
    </citation>
    <scope>IDENTIFICATION</scope>
</reference>
<feature type="compositionally biased region" description="Basic residues" evidence="5">
    <location>
        <begin position="1"/>
        <end position="11"/>
    </location>
</feature>
<evidence type="ECO:0000256" key="5">
    <source>
        <dbReference type="SAM" id="MobiDB-lite"/>
    </source>
</evidence>
<keyword evidence="4" id="KW-0807">Transducer</keyword>
<keyword evidence="6" id="KW-1133">Transmembrane helix</keyword>
<feature type="transmembrane region" description="Helical" evidence="6">
    <location>
        <begin position="29"/>
        <end position="50"/>
    </location>
</feature>
<evidence type="ECO:0000256" key="2">
    <source>
        <dbReference type="ARBA" id="ARBA00023040"/>
    </source>
</evidence>
<keyword evidence="7" id="KW-1185">Reference proteome</keyword>
<dbReference type="WBParaSite" id="nRc.2.0.1.t19919-RA">
    <property type="protein sequence ID" value="nRc.2.0.1.t19919-RA"/>
    <property type="gene ID" value="nRc.2.0.1.g19919"/>
</dbReference>
<keyword evidence="2" id="KW-0297">G-protein coupled receptor</keyword>
<feature type="region of interest" description="Disordered" evidence="5">
    <location>
        <begin position="1"/>
        <end position="21"/>
    </location>
</feature>
<dbReference type="SUPFAM" id="SSF81321">
    <property type="entry name" value="Family A G protein-coupled receptor-like"/>
    <property type="match status" value="1"/>
</dbReference>
<evidence type="ECO:0000256" key="4">
    <source>
        <dbReference type="ARBA" id="ARBA00023224"/>
    </source>
</evidence>
<comment type="subcellular location">
    <subcellularLocation>
        <location evidence="1">Membrane</location>
        <topology evidence="1">Multi-pass membrane protein</topology>
    </subcellularLocation>
</comment>
<dbReference type="PANTHER" id="PTHR24235">
    <property type="entry name" value="NEUROPEPTIDE Y RECEPTOR"/>
    <property type="match status" value="1"/>
</dbReference>
<dbReference type="GO" id="GO:0004930">
    <property type="term" value="F:G protein-coupled receptor activity"/>
    <property type="evidence" value="ECO:0007669"/>
    <property type="project" value="UniProtKB-KW"/>
</dbReference>
<keyword evidence="6" id="KW-0472">Membrane</keyword>
<dbReference type="AlphaFoldDB" id="A0A915J1E5"/>
<protein>
    <submittedName>
        <fullName evidence="8">Uncharacterized protein</fullName>
    </submittedName>
</protein>
<accession>A0A915J1E5</accession>
<name>A0A915J1E5_ROMCU</name>
<dbReference type="GO" id="GO:0016020">
    <property type="term" value="C:membrane"/>
    <property type="evidence" value="ECO:0007669"/>
    <property type="project" value="UniProtKB-SubCell"/>
</dbReference>
<keyword evidence="3" id="KW-0675">Receptor</keyword>
<feature type="compositionally biased region" description="Basic and acidic residues" evidence="5">
    <location>
        <begin position="12"/>
        <end position="21"/>
    </location>
</feature>
<evidence type="ECO:0000313" key="8">
    <source>
        <dbReference type="WBParaSite" id="nRc.2.0.1.t19919-RA"/>
    </source>
</evidence>
<organism evidence="7 8">
    <name type="scientific">Romanomermis culicivorax</name>
    <name type="common">Nematode worm</name>
    <dbReference type="NCBI Taxonomy" id="13658"/>
    <lineage>
        <taxon>Eukaryota</taxon>
        <taxon>Metazoa</taxon>
        <taxon>Ecdysozoa</taxon>
        <taxon>Nematoda</taxon>
        <taxon>Enoplea</taxon>
        <taxon>Dorylaimia</taxon>
        <taxon>Mermithida</taxon>
        <taxon>Mermithoidea</taxon>
        <taxon>Mermithidae</taxon>
        <taxon>Romanomermis</taxon>
    </lineage>
</organism>
<evidence type="ECO:0000256" key="3">
    <source>
        <dbReference type="ARBA" id="ARBA00023170"/>
    </source>
</evidence>
<evidence type="ECO:0000256" key="1">
    <source>
        <dbReference type="ARBA" id="ARBA00004141"/>
    </source>
</evidence>
<dbReference type="PANTHER" id="PTHR24235:SF12">
    <property type="entry name" value="G-PROTEIN COUPLED RECEPTORS FAMILY 1 PROFILE DOMAIN-CONTAINING PROTEIN"/>
    <property type="match status" value="1"/>
</dbReference>
<feature type="region of interest" description="Disordered" evidence="5">
    <location>
        <begin position="136"/>
        <end position="160"/>
    </location>
</feature>